<dbReference type="Proteomes" id="UP000758856">
    <property type="component" value="Unassembled WGS sequence"/>
</dbReference>
<protein>
    <submittedName>
        <fullName evidence="7">DNA-binding transcriptional LysR family regulator</fullName>
    </submittedName>
    <submittedName>
        <fullName evidence="6">Transcriptional regulator</fullName>
    </submittedName>
</protein>
<evidence type="ECO:0000313" key="7">
    <source>
        <dbReference type="EMBL" id="MBM7853609.1"/>
    </source>
</evidence>
<keyword evidence="8" id="KW-1185">Reference proteome</keyword>
<dbReference type="PROSITE" id="PS50931">
    <property type="entry name" value="HTH_LYSR"/>
    <property type="match status" value="1"/>
</dbReference>
<evidence type="ECO:0000313" key="6">
    <source>
        <dbReference type="EMBL" id="GLK57177.1"/>
    </source>
</evidence>
<dbReference type="InterPro" id="IPR000847">
    <property type="entry name" value="LysR_HTH_N"/>
</dbReference>
<dbReference type="EMBL" id="BSFF01000009">
    <property type="protein sequence ID" value="GLK57177.1"/>
    <property type="molecule type" value="Genomic_DNA"/>
</dbReference>
<dbReference type="Gene3D" id="1.10.10.10">
    <property type="entry name" value="Winged helix-like DNA-binding domain superfamily/Winged helix DNA-binding domain"/>
    <property type="match status" value="1"/>
</dbReference>
<keyword evidence="4" id="KW-0804">Transcription</keyword>
<dbReference type="InterPro" id="IPR005119">
    <property type="entry name" value="LysR_subst-bd"/>
</dbReference>
<evidence type="ECO:0000256" key="2">
    <source>
        <dbReference type="ARBA" id="ARBA00023015"/>
    </source>
</evidence>
<dbReference type="SUPFAM" id="SSF46785">
    <property type="entry name" value="Winged helix' DNA-binding domain"/>
    <property type="match status" value="1"/>
</dbReference>
<gene>
    <name evidence="6" type="ORF">GCM10008170_31970</name>
    <name evidence="7" type="ORF">JOD31_003870</name>
</gene>
<feature type="domain" description="HTH lysR-type" evidence="5">
    <location>
        <begin position="5"/>
        <end position="62"/>
    </location>
</feature>
<reference evidence="7 8" key="2">
    <citation type="submission" date="2021-01" db="EMBL/GenBank/DDBJ databases">
        <title>Genomic Encyclopedia of Type Strains, Phase IV (KMG-IV): sequencing the most valuable type-strain genomes for metagenomic binning, comparative biology and taxonomic classification.</title>
        <authorList>
            <person name="Goeker M."/>
        </authorList>
    </citation>
    <scope>NUCLEOTIDE SEQUENCE [LARGE SCALE GENOMIC DNA]</scope>
    <source>
        <strain evidence="7 8">DSM 6130</strain>
    </source>
</reference>
<dbReference type="AlphaFoldDB" id="A0A9W6MTF1"/>
<dbReference type="GO" id="GO:0003677">
    <property type="term" value="F:DNA binding"/>
    <property type="evidence" value="ECO:0007669"/>
    <property type="project" value="UniProtKB-KW"/>
</dbReference>
<sequence length="288" mass="30577">MTRHLDLDALATLAAVVDMGGFTAAAGRLGRTQSAVSAKIAALEAELGHRLIERGRSGAVATPAGTELLGYARRLLQIEDEARLALGGESLGGRVRLGIPDDYVEPFGALLLRRFMTTHPKVQLDVRCEISHRLERDLAQGAIDVAVITRDPERPTGELLRYEPLVWCAPPDHRPELVDPLPLAVFSEGCRFRGVVLGALETSGRPWRIAYASSSLQGVLSAVSTGFALACVAESSVPAGWRRLGAAEGLPAMPAAEIGLVVRPDAGVASRTLANTIRATLARLDRAA</sequence>
<evidence type="ECO:0000313" key="9">
    <source>
        <dbReference type="Proteomes" id="UP001143400"/>
    </source>
</evidence>
<evidence type="ECO:0000256" key="1">
    <source>
        <dbReference type="ARBA" id="ARBA00009437"/>
    </source>
</evidence>
<keyword evidence="2" id="KW-0805">Transcription regulation</keyword>
<comment type="caution">
    <text evidence="6">The sequence shown here is derived from an EMBL/GenBank/DDBJ whole genome shotgun (WGS) entry which is preliminary data.</text>
</comment>
<dbReference type="EMBL" id="JAFBCY010000005">
    <property type="protein sequence ID" value="MBM7853609.1"/>
    <property type="molecule type" value="Genomic_DNA"/>
</dbReference>
<evidence type="ECO:0000256" key="3">
    <source>
        <dbReference type="ARBA" id="ARBA00023125"/>
    </source>
</evidence>
<dbReference type="SUPFAM" id="SSF53850">
    <property type="entry name" value="Periplasmic binding protein-like II"/>
    <property type="match status" value="1"/>
</dbReference>
<dbReference type="PANTHER" id="PTHR30579:SF7">
    <property type="entry name" value="HTH-TYPE TRANSCRIPTIONAL REGULATOR LRHA-RELATED"/>
    <property type="match status" value="1"/>
</dbReference>
<evidence type="ECO:0000256" key="4">
    <source>
        <dbReference type="ARBA" id="ARBA00023163"/>
    </source>
</evidence>
<evidence type="ECO:0000313" key="8">
    <source>
        <dbReference type="Proteomes" id="UP000758856"/>
    </source>
</evidence>
<dbReference type="Proteomes" id="UP001143400">
    <property type="component" value="Unassembled WGS sequence"/>
</dbReference>
<reference evidence="6" key="3">
    <citation type="submission" date="2023-01" db="EMBL/GenBank/DDBJ databases">
        <authorList>
            <person name="Sun Q."/>
            <person name="Evtushenko L."/>
        </authorList>
    </citation>
    <scope>NUCLEOTIDE SEQUENCE</scope>
    <source>
        <strain evidence="6">VKM B-1606</strain>
    </source>
</reference>
<comment type="similarity">
    <text evidence="1">Belongs to the LysR transcriptional regulatory family.</text>
</comment>
<proteinExistence type="inferred from homology"/>
<dbReference type="GO" id="GO:0003700">
    <property type="term" value="F:DNA-binding transcription factor activity"/>
    <property type="evidence" value="ECO:0007669"/>
    <property type="project" value="InterPro"/>
</dbReference>
<reference evidence="6" key="1">
    <citation type="journal article" date="2014" name="Int. J. Syst. Evol. Microbiol.">
        <title>Complete genome sequence of Corynebacterium casei LMG S-19264T (=DSM 44701T), isolated from a smear-ripened cheese.</title>
        <authorList>
            <consortium name="US DOE Joint Genome Institute (JGI-PGF)"/>
            <person name="Walter F."/>
            <person name="Albersmeier A."/>
            <person name="Kalinowski J."/>
            <person name="Ruckert C."/>
        </authorList>
    </citation>
    <scope>NUCLEOTIDE SEQUENCE</scope>
    <source>
        <strain evidence="6">VKM B-1606</strain>
    </source>
</reference>
<dbReference type="PRINTS" id="PR00039">
    <property type="entry name" value="HTHLYSR"/>
</dbReference>
<dbReference type="Pfam" id="PF03466">
    <property type="entry name" value="LysR_substrate"/>
    <property type="match status" value="1"/>
</dbReference>
<dbReference type="Gene3D" id="3.40.190.10">
    <property type="entry name" value="Periplasmic binding protein-like II"/>
    <property type="match status" value="2"/>
</dbReference>
<accession>A0A9W6MTF1</accession>
<dbReference type="InterPro" id="IPR036390">
    <property type="entry name" value="WH_DNA-bd_sf"/>
</dbReference>
<dbReference type="InterPro" id="IPR050176">
    <property type="entry name" value="LTTR"/>
</dbReference>
<keyword evidence="3 7" id="KW-0238">DNA-binding</keyword>
<dbReference type="InterPro" id="IPR036388">
    <property type="entry name" value="WH-like_DNA-bd_sf"/>
</dbReference>
<dbReference type="Pfam" id="PF00126">
    <property type="entry name" value="HTH_1"/>
    <property type="match status" value="1"/>
</dbReference>
<evidence type="ECO:0000259" key="5">
    <source>
        <dbReference type="PROSITE" id="PS50931"/>
    </source>
</evidence>
<dbReference type="RefSeq" id="WP_246482607.1">
    <property type="nucleotide sequence ID" value="NZ_BSFF01000009.1"/>
</dbReference>
<organism evidence="6 9">
    <name type="scientific">Methylopila capsulata</name>
    <dbReference type="NCBI Taxonomy" id="61654"/>
    <lineage>
        <taxon>Bacteria</taxon>
        <taxon>Pseudomonadati</taxon>
        <taxon>Pseudomonadota</taxon>
        <taxon>Alphaproteobacteria</taxon>
        <taxon>Hyphomicrobiales</taxon>
        <taxon>Methylopilaceae</taxon>
        <taxon>Methylopila</taxon>
    </lineage>
</organism>
<name>A0A9W6MTF1_9HYPH</name>
<dbReference type="PANTHER" id="PTHR30579">
    <property type="entry name" value="TRANSCRIPTIONAL REGULATOR"/>
    <property type="match status" value="1"/>
</dbReference>